<gene>
    <name evidence="14" type="ORF">HF576_02380</name>
</gene>
<evidence type="ECO:0000256" key="8">
    <source>
        <dbReference type="ARBA" id="ARBA00023163"/>
    </source>
</evidence>
<evidence type="ECO:0000256" key="4">
    <source>
        <dbReference type="ARBA" id="ARBA00022692"/>
    </source>
</evidence>
<reference evidence="14 15" key="1">
    <citation type="submission" date="2020-04" db="EMBL/GenBank/DDBJ databases">
        <title>CFH 90308 Microbacterium sp.</title>
        <authorList>
            <person name="Nie G."/>
            <person name="Ming H."/>
            <person name="Xia T."/>
        </authorList>
    </citation>
    <scope>NUCLEOTIDE SEQUENCE [LARGE SCALE GENOMIC DNA]</scope>
    <source>
        <strain evidence="14 15">CFH 90308</strain>
    </source>
</reference>
<proteinExistence type="predicted"/>
<evidence type="ECO:0000256" key="7">
    <source>
        <dbReference type="ARBA" id="ARBA00023136"/>
    </source>
</evidence>
<dbReference type="Gene3D" id="1.10.10.1320">
    <property type="entry name" value="Anti-sigma factor, zinc-finger domain"/>
    <property type="match status" value="1"/>
</dbReference>
<dbReference type="InterPro" id="IPR041916">
    <property type="entry name" value="Anti_sigma_zinc_sf"/>
</dbReference>
<sequence>MNEHEFAELAAGYALNSLSPHDRSVFEAERVKHPEWEHWVRMDAATAAALADGVAEAAPPLTMRSSLLSRIATTPQVPAIGAAEAAAAIEAGEPLTPEPADERLSAEPPPNTSTIQAVSRRNWSRGLLALAACLVVLTVLGFGAASINELVNRPPAVVALDEIESAPDAASATVEVTGGGTATAHWAPSVGKVVLVTNGMPEIPEDETFELWWVRDGDPISAGTFEAGADGDTTVLLDGAWSEEDTVAVTVEPEGGAPDGVPTTDPIVAIPTA</sequence>
<evidence type="ECO:0000256" key="2">
    <source>
        <dbReference type="ARBA" id="ARBA00004236"/>
    </source>
</evidence>
<evidence type="ECO:0000259" key="13">
    <source>
        <dbReference type="Pfam" id="PF10099"/>
    </source>
</evidence>
<accession>A0ABX1KB92</accession>
<evidence type="ECO:0000256" key="5">
    <source>
        <dbReference type="ARBA" id="ARBA00022989"/>
    </source>
</evidence>
<protein>
    <recommendedName>
        <fullName evidence="10">Regulator of SigK</fullName>
    </recommendedName>
    <alternativeName>
        <fullName evidence="9">Sigma-K anti-sigma factor RskA</fullName>
    </alternativeName>
</protein>
<dbReference type="Proteomes" id="UP001429745">
    <property type="component" value="Unassembled WGS sequence"/>
</dbReference>
<keyword evidence="6" id="KW-0805">Transcription regulation</keyword>
<evidence type="ECO:0000313" key="15">
    <source>
        <dbReference type="Proteomes" id="UP001429745"/>
    </source>
</evidence>
<evidence type="ECO:0000256" key="12">
    <source>
        <dbReference type="SAM" id="Phobius"/>
    </source>
</evidence>
<evidence type="ECO:0000256" key="6">
    <source>
        <dbReference type="ARBA" id="ARBA00023015"/>
    </source>
</evidence>
<feature type="region of interest" description="Disordered" evidence="11">
    <location>
        <begin position="95"/>
        <end position="114"/>
    </location>
</feature>
<keyword evidence="7 12" id="KW-0472">Membrane</keyword>
<comment type="caution">
    <text evidence="14">The sequence shown here is derived from an EMBL/GenBank/DDBJ whole genome shotgun (WGS) entry which is preliminary data.</text>
</comment>
<feature type="domain" description="Anti-sigma K factor RskA C-terminal" evidence="13">
    <location>
        <begin position="129"/>
        <end position="267"/>
    </location>
</feature>
<dbReference type="PANTHER" id="PTHR37461">
    <property type="entry name" value="ANTI-SIGMA-K FACTOR RSKA"/>
    <property type="match status" value="1"/>
</dbReference>
<dbReference type="RefSeq" id="WP_168911173.1">
    <property type="nucleotide sequence ID" value="NZ_JABACI010000001.1"/>
</dbReference>
<keyword evidence="4 12" id="KW-0812">Transmembrane</keyword>
<evidence type="ECO:0000256" key="10">
    <source>
        <dbReference type="ARBA" id="ARBA00030803"/>
    </source>
</evidence>
<evidence type="ECO:0000256" key="9">
    <source>
        <dbReference type="ARBA" id="ARBA00029829"/>
    </source>
</evidence>
<dbReference type="PANTHER" id="PTHR37461:SF1">
    <property type="entry name" value="ANTI-SIGMA-K FACTOR RSKA"/>
    <property type="match status" value="1"/>
</dbReference>
<keyword evidence="5 12" id="KW-1133">Transmembrane helix</keyword>
<evidence type="ECO:0000256" key="1">
    <source>
        <dbReference type="ARBA" id="ARBA00004167"/>
    </source>
</evidence>
<feature type="transmembrane region" description="Helical" evidence="12">
    <location>
        <begin position="127"/>
        <end position="147"/>
    </location>
</feature>
<dbReference type="InterPro" id="IPR018764">
    <property type="entry name" value="RskA_C"/>
</dbReference>
<keyword evidence="15" id="KW-1185">Reference proteome</keyword>
<evidence type="ECO:0000256" key="3">
    <source>
        <dbReference type="ARBA" id="ARBA00022475"/>
    </source>
</evidence>
<keyword evidence="3" id="KW-1003">Cell membrane</keyword>
<evidence type="ECO:0000313" key="14">
    <source>
        <dbReference type="EMBL" id="NLP82686.1"/>
    </source>
</evidence>
<dbReference type="InterPro" id="IPR051474">
    <property type="entry name" value="Anti-sigma-K/W_factor"/>
</dbReference>
<name>A0ABX1KB92_9MICO</name>
<evidence type="ECO:0000256" key="11">
    <source>
        <dbReference type="SAM" id="MobiDB-lite"/>
    </source>
</evidence>
<keyword evidence="8" id="KW-0804">Transcription</keyword>
<dbReference type="EMBL" id="JABACI010000001">
    <property type="protein sequence ID" value="NLP82686.1"/>
    <property type="molecule type" value="Genomic_DNA"/>
</dbReference>
<organism evidence="14 15">
    <name type="scientific">Microbacterium salsuginis</name>
    <dbReference type="NCBI Taxonomy" id="2722803"/>
    <lineage>
        <taxon>Bacteria</taxon>
        <taxon>Bacillati</taxon>
        <taxon>Actinomycetota</taxon>
        <taxon>Actinomycetes</taxon>
        <taxon>Micrococcales</taxon>
        <taxon>Microbacteriaceae</taxon>
        <taxon>Microbacterium</taxon>
    </lineage>
</organism>
<comment type="subcellular location">
    <subcellularLocation>
        <location evidence="2">Cell membrane</location>
    </subcellularLocation>
    <subcellularLocation>
        <location evidence="1">Membrane</location>
        <topology evidence="1">Single-pass membrane protein</topology>
    </subcellularLocation>
</comment>
<dbReference type="Pfam" id="PF10099">
    <property type="entry name" value="RskA_C"/>
    <property type="match status" value="1"/>
</dbReference>